<evidence type="ECO:0000259" key="3">
    <source>
        <dbReference type="PROSITE" id="PS50995"/>
    </source>
</evidence>
<dbReference type="Proteomes" id="UP000014243">
    <property type="component" value="Unassembled WGS sequence"/>
</dbReference>
<organism evidence="4 5">
    <name type="scientific">Lacticaseibacillus paracasei subsp. paracasei Lpp126</name>
    <dbReference type="NCBI Taxonomy" id="1256206"/>
    <lineage>
        <taxon>Bacteria</taxon>
        <taxon>Bacillati</taxon>
        <taxon>Bacillota</taxon>
        <taxon>Bacilli</taxon>
        <taxon>Lactobacillales</taxon>
        <taxon>Lactobacillaceae</taxon>
        <taxon>Lacticaseibacillus</taxon>
    </lineage>
</organism>
<sequence length="152" mass="17361">MTESLGILVKKLNNDLQRYADREARKIGLTQVQMSVIDFLAREGGNRDLYQTDVEQEFNIQKSSATALLQLMERKQLIVRLPSKQDGRYKRIDLTPKAQKEAAHIQAFFISNDASLRHALGVDADRVIKALQHLQGLMAQRLEDGYDAENHR</sequence>
<proteinExistence type="predicted"/>
<accession>S2RNI9</accession>
<evidence type="ECO:0000313" key="4">
    <source>
        <dbReference type="EMBL" id="EPC73071.1"/>
    </source>
</evidence>
<dbReference type="Pfam" id="PF12802">
    <property type="entry name" value="MarR_2"/>
    <property type="match status" value="1"/>
</dbReference>
<dbReference type="PANTHER" id="PTHR33164:SF56">
    <property type="entry name" value="HTH-TYPE TRANSCRIPTIONAL REGULATOR MHQR"/>
    <property type="match status" value="1"/>
</dbReference>
<reference evidence="4 5" key="1">
    <citation type="journal article" date="2013" name="PLoS ONE">
        <title>Lactobacillus paracasei comparative genomics: towards species pan-genome definition and exploitation of diversity.</title>
        <authorList>
            <person name="Smokvina T."/>
            <person name="Wels M."/>
            <person name="Polka J."/>
            <person name="Chervaux C."/>
            <person name="Brisse S."/>
            <person name="Boekhorst J."/>
            <person name="van Hylckama Vlieg J.E."/>
            <person name="Siezen R.J."/>
        </authorList>
    </citation>
    <scope>NUCLEOTIDE SEQUENCE [LARGE SCALE GENOMIC DNA]</scope>
    <source>
        <strain evidence="4 5">Lpp126</strain>
    </source>
</reference>
<keyword evidence="2" id="KW-0804">Transcription</keyword>
<comment type="caution">
    <text evidence="4">The sequence shown here is derived from an EMBL/GenBank/DDBJ whole genome shotgun (WGS) entry which is preliminary data.</text>
</comment>
<dbReference type="SUPFAM" id="SSF46785">
    <property type="entry name" value="Winged helix' DNA-binding domain"/>
    <property type="match status" value="1"/>
</dbReference>
<evidence type="ECO:0000256" key="2">
    <source>
        <dbReference type="ARBA" id="ARBA00023163"/>
    </source>
</evidence>
<dbReference type="GO" id="GO:0006950">
    <property type="term" value="P:response to stress"/>
    <property type="evidence" value="ECO:0007669"/>
    <property type="project" value="TreeGrafter"/>
</dbReference>
<name>S2RNI9_LACPA</name>
<feature type="domain" description="HTH marR-type" evidence="3">
    <location>
        <begin position="1"/>
        <end position="143"/>
    </location>
</feature>
<evidence type="ECO:0000313" key="5">
    <source>
        <dbReference type="Proteomes" id="UP000014243"/>
    </source>
</evidence>
<dbReference type="AlphaFoldDB" id="S2RNI9"/>
<dbReference type="GO" id="GO:0003700">
    <property type="term" value="F:DNA-binding transcription factor activity"/>
    <property type="evidence" value="ECO:0007669"/>
    <property type="project" value="InterPro"/>
</dbReference>
<dbReference type="InterPro" id="IPR036390">
    <property type="entry name" value="WH_DNA-bd_sf"/>
</dbReference>
<dbReference type="PANTHER" id="PTHR33164">
    <property type="entry name" value="TRANSCRIPTIONAL REGULATOR, MARR FAMILY"/>
    <property type="match status" value="1"/>
</dbReference>
<protein>
    <submittedName>
        <fullName evidence="4">Putative transcriptional regulator</fullName>
    </submittedName>
</protein>
<dbReference type="InterPro" id="IPR000835">
    <property type="entry name" value="HTH_MarR-typ"/>
</dbReference>
<evidence type="ECO:0000256" key="1">
    <source>
        <dbReference type="ARBA" id="ARBA00023015"/>
    </source>
</evidence>
<dbReference type="Gene3D" id="1.10.10.10">
    <property type="entry name" value="Winged helix-like DNA-binding domain superfamily/Winged helix DNA-binding domain"/>
    <property type="match status" value="1"/>
</dbReference>
<dbReference type="PROSITE" id="PS50995">
    <property type="entry name" value="HTH_MARR_2"/>
    <property type="match status" value="1"/>
</dbReference>
<dbReference type="PATRIC" id="fig|1256206.3.peg.2107"/>
<gene>
    <name evidence="4" type="ORF">Lpp126_13762</name>
</gene>
<dbReference type="EMBL" id="ANKC01000986">
    <property type="protein sequence ID" value="EPC73071.1"/>
    <property type="molecule type" value="Genomic_DNA"/>
</dbReference>
<keyword evidence="1" id="KW-0805">Transcription regulation</keyword>
<dbReference type="InterPro" id="IPR036388">
    <property type="entry name" value="WH-like_DNA-bd_sf"/>
</dbReference>
<dbReference type="InterPro" id="IPR039422">
    <property type="entry name" value="MarR/SlyA-like"/>
</dbReference>
<dbReference type="SMART" id="SM00347">
    <property type="entry name" value="HTH_MARR"/>
    <property type="match status" value="1"/>
</dbReference>